<dbReference type="EMBL" id="GL349452">
    <property type="protein sequence ID" value="KNC48885.1"/>
    <property type="molecule type" value="Genomic_DNA"/>
</dbReference>
<organism evidence="12 13">
    <name type="scientific">Thecamonas trahens ATCC 50062</name>
    <dbReference type="NCBI Taxonomy" id="461836"/>
    <lineage>
        <taxon>Eukaryota</taxon>
        <taxon>Apusozoa</taxon>
        <taxon>Apusomonadida</taxon>
        <taxon>Apusomonadidae</taxon>
        <taxon>Thecamonas</taxon>
    </lineage>
</organism>
<evidence type="ECO:0000256" key="1">
    <source>
        <dbReference type="ARBA" id="ARBA00001798"/>
    </source>
</evidence>
<dbReference type="SUPFAM" id="SSF57850">
    <property type="entry name" value="RING/U-box"/>
    <property type="match status" value="3"/>
</dbReference>
<dbReference type="OrthoDB" id="10009520at2759"/>
<gene>
    <name evidence="12" type="ORF">AMSG_04630</name>
</gene>
<sequence>MDESSSVQSGSGSGSRSGSAALEGDRRTAVVVEWRALTAEELDEALAGKVRKVTQVFALPRLVALRVLQRYRYETDRVVEALVSRPEAVAASVGLTSLDELQGAGPGSETGPADGDVVCGVCYCEVAMNESHTLRCGHRFCYACWRIHVEMEVREGRAAGLACMGSDAVSNARCSVGVDDFVVERFVLGKARVAGRYKRFLRESYVSGNPYIKWCPFEGCECAVEVDLHDAAVSVECHAGHLWCYRCSHEAHVPASCEQVKTWLTEVREESANDNWIVVNTKACPKCGVATEKNGGCNRIGCAKCSIHWCWLCGISSPTPELIYSHGCGKFEEEQSETIQTRKTAAAEMARFTHYADRYNNHHVSREFAQKLAASLGNMITSSSSSTTGGGSSEMRRTMAEQLAGAAKAHLRARTALKWSYVFGFYCRRGTRQLELFEFTQEALAKEVEQLASALEDDEDNVEPADVVRLAHLVEHRLDGMQRTVAEGMQMAAESGGVQESSEAGPRKRRRL</sequence>
<dbReference type="EC" id="2.3.2.31" evidence="3"/>
<name>A0A0L0D9G7_THETB</name>
<evidence type="ECO:0000256" key="5">
    <source>
        <dbReference type="ARBA" id="ARBA00022723"/>
    </source>
</evidence>
<comment type="pathway">
    <text evidence="2">Protein modification; protein ubiquitination.</text>
</comment>
<dbReference type="PANTHER" id="PTHR11685">
    <property type="entry name" value="RBR FAMILY RING FINGER AND IBR DOMAIN-CONTAINING"/>
    <property type="match status" value="1"/>
</dbReference>
<feature type="domain" description="RING-type" evidence="11">
    <location>
        <begin position="115"/>
        <end position="337"/>
    </location>
</feature>
<feature type="region of interest" description="Disordered" evidence="10">
    <location>
        <begin position="490"/>
        <end position="512"/>
    </location>
</feature>
<dbReference type="InterPro" id="IPR013083">
    <property type="entry name" value="Znf_RING/FYVE/PHD"/>
</dbReference>
<dbReference type="GeneID" id="25564167"/>
<evidence type="ECO:0000256" key="7">
    <source>
        <dbReference type="ARBA" id="ARBA00022771"/>
    </source>
</evidence>
<evidence type="ECO:0000256" key="6">
    <source>
        <dbReference type="ARBA" id="ARBA00022737"/>
    </source>
</evidence>
<dbReference type="PROSITE" id="PS51873">
    <property type="entry name" value="TRIAD"/>
    <property type="match status" value="1"/>
</dbReference>
<keyword evidence="8" id="KW-0833">Ubl conjugation pathway</keyword>
<feature type="compositionally biased region" description="Low complexity" evidence="10">
    <location>
        <begin position="1"/>
        <end position="19"/>
    </location>
</feature>
<dbReference type="CDD" id="cd16773">
    <property type="entry name" value="RING-HC_RBR_TRIAD1"/>
    <property type="match status" value="1"/>
</dbReference>
<evidence type="ECO:0000256" key="2">
    <source>
        <dbReference type="ARBA" id="ARBA00004906"/>
    </source>
</evidence>
<keyword evidence="4" id="KW-0808">Transferase</keyword>
<dbReference type="Gene3D" id="3.30.40.10">
    <property type="entry name" value="Zinc/RING finger domain, C3HC4 (zinc finger)"/>
    <property type="match status" value="1"/>
</dbReference>
<dbReference type="Pfam" id="PF01485">
    <property type="entry name" value="IBR"/>
    <property type="match status" value="1"/>
</dbReference>
<evidence type="ECO:0000256" key="9">
    <source>
        <dbReference type="ARBA" id="ARBA00022833"/>
    </source>
</evidence>
<evidence type="ECO:0000313" key="13">
    <source>
        <dbReference type="Proteomes" id="UP000054408"/>
    </source>
</evidence>
<reference evidence="12 13" key="1">
    <citation type="submission" date="2010-05" db="EMBL/GenBank/DDBJ databases">
        <title>The Genome Sequence of Thecamonas trahens ATCC 50062.</title>
        <authorList>
            <consortium name="The Broad Institute Genome Sequencing Platform"/>
            <person name="Russ C."/>
            <person name="Cuomo C."/>
            <person name="Shea T."/>
            <person name="Young S.K."/>
            <person name="Zeng Q."/>
            <person name="Koehrsen M."/>
            <person name="Haas B."/>
            <person name="Borodovsky M."/>
            <person name="Guigo R."/>
            <person name="Alvarado L."/>
            <person name="Berlin A."/>
            <person name="Bochicchio J."/>
            <person name="Borenstein D."/>
            <person name="Chapman S."/>
            <person name="Chen Z."/>
            <person name="Freedman E."/>
            <person name="Gellesch M."/>
            <person name="Goldberg J."/>
            <person name="Griggs A."/>
            <person name="Gujja S."/>
            <person name="Heilman E."/>
            <person name="Heiman D."/>
            <person name="Hepburn T."/>
            <person name="Howarth C."/>
            <person name="Jen D."/>
            <person name="Larson L."/>
            <person name="Mehta T."/>
            <person name="Park D."/>
            <person name="Pearson M."/>
            <person name="Roberts A."/>
            <person name="Saif S."/>
            <person name="Shenoy N."/>
            <person name="Sisk P."/>
            <person name="Stolte C."/>
            <person name="Sykes S."/>
            <person name="Thomson T."/>
            <person name="Walk T."/>
            <person name="White J."/>
            <person name="Yandava C."/>
            <person name="Burger G."/>
            <person name="Gray M.W."/>
            <person name="Holland P.W.H."/>
            <person name="King N."/>
            <person name="Lang F.B.F."/>
            <person name="Roger A.J."/>
            <person name="Ruiz-Trillo I."/>
            <person name="Lander E."/>
            <person name="Nusbaum C."/>
        </authorList>
    </citation>
    <scope>NUCLEOTIDE SEQUENCE [LARGE SCALE GENOMIC DNA]</scope>
    <source>
        <strain evidence="12 13">ATCC 50062</strain>
    </source>
</reference>
<dbReference type="Pfam" id="PF22605">
    <property type="entry name" value="IBR_2"/>
    <property type="match status" value="1"/>
</dbReference>
<dbReference type="Gene3D" id="1.20.120.1750">
    <property type="match status" value="1"/>
</dbReference>
<dbReference type="eggNOG" id="KOG1815">
    <property type="taxonomic scope" value="Eukaryota"/>
</dbReference>
<dbReference type="InterPro" id="IPR002867">
    <property type="entry name" value="IBR_dom"/>
</dbReference>
<dbReference type="STRING" id="461836.A0A0L0D9G7"/>
<keyword evidence="6" id="KW-0677">Repeat</keyword>
<keyword evidence="13" id="KW-1185">Reference proteome</keyword>
<keyword evidence="7" id="KW-0863">Zinc-finger</keyword>
<dbReference type="OMA" id="FEHACES"/>
<dbReference type="InterPro" id="IPR044066">
    <property type="entry name" value="TRIAD_supradom"/>
</dbReference>
<feature type="region of interest" description="Disordered" evidence="10">
    <location>
        <begin position="1"/>
        <end position="22"/>
    </location>
</feature>
<keyword evidence="9" id="KW-0862">Zinc</keyword>
<dbReference type="SMART" id="SM00647">
    <property type="entry name" value="IBR"/>
    <property type="match status" value="2"/>
</dbReference>
<dbReference type="CDD" id="cd20346">
    <property type="entry name" value="BRcat_RBR_ANKIB1"/>
    <property type="match status" value="1"/>
</dbReference>
<accession>A0A0L0D9G7</accession>
<dbReference type="InterPro" id="IPR054694">
    <property type="entry name" value="Parkin-like_IBR"/>
</dbReference>
<dbReference type="GO" id="GO:0061630">
    <property type="term" value="F:ubiquitin protein ligase activity"/>
    <property type="evidence" value="ECO:0007669"/>
    <property type="project" value="UniProtKB-EC"/>
</dbReference>
<dbReference type="GO" id="GO:0008270">
    <property type="term" value="F:zinc ion binding"/>
    <property type="evidence" value="ECO:0007669"/>
    <property type="project" value="UniProtKB-KW"/>
</dbReference>
<evidence type="ECO:0000259" key="11">
    <source>
        <dbReference type="PROSITE" id="PS51873"/>
    </source>
</evidence>
<proteinExistence type="predicted"/>
<evidence type="ECO:0000313" key="12">
    <source>
        <dbReference type="EMBL" id="KNC48885.1"/>
    </source>
</evidence>
<dbReference type="AlphaFoldDB" id="A0A0L0D9G7"/>
<evidence type="ECO:0000256" key="8">
    <source>
        <dbReference type="ARBA" id="ARBA00022786"/>
    </source>
</evidence>
<dbReference type="GO" id="GO:0016567">
    <property type="term" value="P:protein ubiquitination"/>
    <property type="evidence" value="ECO:0007669"/>
    <property type="project" value="InterPro"/>
</dbReference>
<dbReference type="Proteomes" id="UP000054408">
    <property type="component" value="Unassembled WGS sequence"/>
</dbReference>
<evidence type="ECO:0000256" key="4">
    <source>
        <dbReference type="ARBA" id="ARBA00022679"/>
    </source>
</evidence>
<dbReference type="InterPro" id="IPR031127">
    <property type="entry name" value="E3_UB_ligase_RBR"/>
</dbReference>
<protein>
    <recommendedName>
        <fullName evidence="3">RBR-type E3 ubiquitin transferase</fullName>
        <ecNumber evidence="3">2.3.2.31</ecNumber>
    </recommendedName>
</protein>
<evidence type="ECO:0000256" key="10">
    <source>
        <dbReference type="SAM" id="MobiDB-lite"/>
    </source>
</evidence>
<keyword evidence="5" id="KW-0479">Metal-binding</keyword>
<dbReference type="RefSeq" id="XP_013758305.1">
    <property type="nucleotide sequence ID" value="XM_013902851.1"/>
</dbReference>
<comment type="catalytic activity">
    <reaction evidence="1">
        <text>[E2 ubiquitin-conjugating enzyme]-S-ubiquitinyl-L-cysteine + [acceptor protein]-L-lysine = [E2 ubiquitin-conjugating enzyme]-L-cysteine + [acceptor protein]-N(6)-ubiquitinyl-L-lysine.</text>
        <dbReference type="EC" id="2.3.2.31"/>
    </reaction>
</comment>
<evidence type="ECO:0000256" key="3">
    <source>
        <dbReference type="ARBA" id="ARBA00012251"/>
    </source>
</evidence>